<reference evidence="3 4" key="1">
    <citation type="submission" date="2014-06" db="EMBL/GenBank/DDBJ databases">
        <authorList>
            <person name="Swart Estienne"/>
        </authorList>
    </citation>
    <scope>NUCLEOTIDE SEQUENCE [LARGE SCALE GENOMIC DNA]</scope>
    <source>
        <strain evidence="3 4">130c</strain>
    </source>
</reference>
<accession>A0A078ACN5</accession>
<dbReference type="PANTHER" id="PTHR37028:SF4">
    <property type="entry name" value="ALMS MOTIF DOMAIN-CONTAINING PROTEIN"/>
    <property type="match status" value="1"/>
</dbReference>
<protein>
    <submittedName>
        <fullName evidence="3">Uncharacterized protein</fullName>
    </submittedName>
</protein>
<feature type="compositionally biased region" description="Polar residues" evidence="2">
    <location>
        <begin position="406"/>
        <end position="423"/>
    </location>
</feature>
<dbReference type="Proteomes" id="UP000039865">
    <property type="component" value="Unassembled WGS sequence"/>
</dbReference>
<feature type="compositionally biased region" description="Polar residues" evidence="2">
    <location>
        <begin position="217"/>
        <end position="231"/>
    </location>
</feature>
<proteinExistence type="predicted"/>
<feature type="compositionally biased region" description="Low complexity" evidence="2">
    <location>
        <begin position="60"/>
        <end position="81"/>
    </location>
</feature>
<dbReference type="EMBL" id="CCKQ01007912">
    <property type="protein sequence ID" value="CDW79342.1"/>
    <property type="molecule type" value="Genomic_DNA"/>
</dbReference>
<evidence type="ECO:0000256" key="2">
    <source>
        <dbReference type="SAM" id="MobiDB-lite"/>
    </source>
</evidence>
<name>A0A078ACN5_STYLE</name>
<feature type="compositionally biased region" description="Low complexity" evidence="2">
    <location>
        <begin position="175"/>
        <end position="192"/>
    </location>
</feature>
<evidence type="ECO:0000256" key="1">
    <source>
        <dbReference type="SAM" id="Coils"/>
    </source>
</evidence>
<feature type="region of interest" description="Disordered" evidence="2">
    <location>
        <begin position="150"/>
        <end position="199"/>
    </location>
</feature>
<feature type="region of interest" description="Disordered" evidence="2">
    <location>
        <begin position="401"/>
        <end position="427"/>
    </location>
</feature>
<organism evidence="3 4">
    <name type="scientific">Stylonychia lemnae</name>
    <name type="common">Ciliate</name>
    <dbReference type="NCBI Taxonomy" id="5949"/>
    <lineage>
        <taxon>Eukaryota</taxon>
        <taxon>Sar</taxon>
        <taxon>Alveolata</taxon>
        <taxon>Ciliophora</taxon>
        <taxon>Intramacronucleata</taxon>
        <taxon>Spirotrichea</taxon>
        <taxon>Stichotrichia</taxon>
        <taxon>Sporadotrichida</taxon>
        <taxon>Oxytrichidae</taxon>
        <taxon>Stylonychinae</taxon>
        <taxon>Stylonychia</taxon>
    </lineage>
</organism>
<feature type="region of interest" description="Disordered" evidence="2">
    <location>
        <begin position="1112"/>
        <end position="1132"/>
    </location>
</feature>
<dbReference type="OrthoDB" id="439158at2759"/>
<feature type="region of interest" description="Disordered" evidence="2">
    <location>
        <begin position="211"/>
        <end position="243"/>
    </location>
</feature>
<gene>
    <name evidence="3" type="primary">Contig7020.g7517</name>
    <name evidence="3" type="ORF">STYLEM_8329</name>
</gene>
<keyword evidence="4" id="KW-1185">Reference proteome</keyword>
<feature type="region of interest" description="Disordered" evidence="2">
    <location>
        <begin position="56"/>
        <end position="84"/>
    </location>
</feature>
<sequence length="1151" mass="135370">MNYLQQHYPDFSQFGQQNFQNPQIDHQNLGNYPQVNSQQFPSQIHHQQQPSIDSTIRAYNNHNPSNNSNSSLLGMNSHHNSQNQALDDMRRQEILQKLQQERQMRRQFVQDGKANEFKLDTIASARQTMDQEQSNFKNEVNNSINFQNQRAHNGGYGNGALTNQYNSNSKTFDYNQNHQNNNHGSQFNSNGQIESDVSNQKQDLVHKLLNERRASRSKTSINQSHITQNSHNHSEVSPDIGGYNPEALYQEEVFQNQFELENQNNQNARYQKFNLTSQSSNNLGGTSFDDQKYRDAVEYAKHQIQQELKKKQQINQIYNNNDFVDSYPVNYTSYYNIFYYGSQPPEPERWNPSKQTDSLSKNPNIMQNYLDFANNGLPPNVKNMDKKIANNSQSKSILEMNKKNSQRSNRGQATNAQNHNFNYESEDDQKMRIGGMTGIGTGTKNLQRPQSAQFRQVENRTFSKEGRSGGPPEYMKNTVNADLKRGPQPTVNKTKQLITEAEKKFQEEHTFKPKVNDYQVPPSKEFSKEERWKKLTEPKTTEIQKRELIKAKIEQEETIKQCTFQPSITKSNKKSARKHRNKENDDIPLPERLMHEADIRKEKREKLKREVEQEQMKDCSFKPQLMAQSNSVVNVNKFGNQVPIHERVGHLQKEKNEKLQKLRMKSEQEQQDLTFHPQVNTKSAKITTVKRMEEESRPKDVVERLYQDAANKINKQMQQHESYNEQLQKDYSFQPHISKTSNYLSEKSDLFNGNLKDFYERQQAFVQKQTEKREEFRQKYSEEAKCSFKPEINVTSDIIMESDPKRGAETEDERYYRLYKKDHKRQEIVKEMIEKEVYSQYTFKPQINKISKTLAKGSSIDDLAYNPKGLQKKELLQEQFATQEVNYCTFRPETTKNKKYDKVNSTYKLSDGESLEQFSMNLKQKLKEKQEKIAKVRKEREYEVQKDCTFKPTILEKEPSTSKDQVVVVRGLGRHLELKELQKKKEEDKKLREAEVFGLNHKFAVNSEELDMTNPNRPTQTNTTQMNQTQSGAYTIPKPFDLSHTKIEKKNKLLKELNEKERSECTFKPNTNEGRNKKLINQILEENEDKENEYEYANNQDYLQQQQYQQYNSDDGMEQNQNPQQNHQMQDNHSQFQNNYNQNLNQIYNYH</sequence>
<dbReference type="InParanoid" id="A0A078ACN5"/>
<feature type="compositionally biased region" description="Polar residues" evidence="2">
    <location>
        <begin position="160"/>
        <end position="174"/>
    </location>
</feature>
<keyword evidence="1" id="KW-0175">Coiled coil</keyword>
<dbReference type="AlphaFoldDB" id="A0A078ACN5"/>
<dbReference type="PANTHER" id="PTHR37028">
    <property type="entry name" value="UNNAMED PRODUCT-RELATED"/>
    <property type="match status" value="1"/>
</dbReference>
<evidence type="ECO:0000313" key="3">
    <source>
        <dbReference type="EMBL" id="CDW79342.1"/>
    </source>
</evidence>
<feature type="coiled-coil region" evidence="1">
    <location>
        <begin position="1044"/>
        <end position="1100"/>
    </location>
</feature>
<evidence type="ECO:0000313" key="4">
    <source>
        <dbReference type="Proteomes" id="UP000039865"/>
    </source>
</evidence>